<accession>A0A255ZXE2</accession>
<dbReference type="OrthoDB" id="1524472at2"/>
<evidence type="ECO:0000259" key="2">
    <source>
        <dbReference type="Pfam" id="PF03703"/>
    </source>
</evidence>
<reference evidence="3 4" key="1">
    <citation type="submission" date="2017-07" db="EMBL/GenBank/DDBJ databases">
        <title>Flavobacterium cyanobacteriorum sp. nov., isolated from cyanobacterial aggregates in a eutrophic lake.</title>
        <authorList>
            <person name="Cai H."/>
        </authorList>
    </citation>
    <scope>NUCLEOTIDE SEQUENCE [LARGE SCALE GENOMIC DNA]</scope>
    <source>
        <strain evidence="3 4">TH167</strain>
    </source>
</reference>
<dbReference type="EMBL" id="NOXX01000181">
    <property type="protein sequence ID" value="OYQ45460.1"/>
    <property type="molecule type" value="Genomic_DNA"/>
</dbReference>
<protein>
    <recommendedName>
        <fullName evidence="2">YdbS-like PH domain-containing protein</fullName>
    </recommendedName>
</protein>
<keyword evidence="1" id="KW-1133">Transmembrane helix</keyword>
<dbReference type="InterPro" id="IPR005182">
    <property type="entry name" value="YdbS-like_PH"/>
</dbReference>
<name>A0A255ZXE2_9FLAO</name>
<evidence type="ECO:0000256" key="1">
    <source>
        <dbReference type="SAM" id="Phobius"/>
    </source>
</evidence>
<evidence type="ECO:0000313" key="4">
    <source>
        <dbReference type="Proteomes" id="UP000216035"/>
    </source>
</evidence>
<keyword evidence="4" id="KW-1185">Reference proteome</keyword>
<feature type="transmembrane region" description="Helical" evidence="1">
    <location>
        <begin position="36"/>
        <end position="57"/>
    </location>
</feature>
<keyword evidence="1" id="KW-0472">Membrane</keyword>
<dbReference type="RefSeq" id="WP_094485871.1">
    <property type="nucleotide sequence ID" value="NZ_NOXX01000181.1"/>
</dbReference>
<sequence length="173" mass="19345">MDSIDDFSNKQLLTNELPDFEAVELQVLHPDYLKVMLIYAAIATFIPAAAFVAAIFLVEDAPLLLPIGLPILLIYMLFVFAGVIIGFKRRGYAIREHDIVYRSGFLSIKTTIIPFNRVQHIALHEALFPRMFKLAGIQLYTAGDESNDLSIDGLPKDIALRIKDLLASKIQGQ</sequence>
<dbReference type="AlphaFoldDB" id="A0A255ZXE2"/>
<evidence type="ECO:0000313" key="3">
    <source>
        <dbReference type="EMBL" id="OYQ45460.1"/>
    </source>
</evidence>
<gene>
    <name evidence="3" type="ORF">CHX27_06070</name>
</gene>
<proteinExistence type="predicted"/>
<keyword evidence="1" id="KW-0812">Transmembrane</keyword>
<comment type="caution">
    <text evidence="3">The sequence shown here is derived from an EMBL/GenBank/DDBJ whole genome shotgun (WGS) entry which is preliminary data.</text>
</comment>
<dbReference type="PANTHER" id="PTHR34473:SF2">
    <property type="entry name" value="UPF0699 TRANSMEMBRANE PROTEIN YDBT"/>
    <property type="match status" value="1"/>
</dbReference>
<dbReference type="Pfam" id="PF03703">
    <property type="entry name" value="bPH_2"/>
    <property type="match status" value="1"/>
</dbReference>
<organism evidence="3 4">
    <name type="scientific">Flavobacterium aurantiibacter</name>
    <dbReference type="NCBI Taxonomy" id="2023067"/>
    <lineage>
        <taxon>Bacteria</taxon>
        <taxon>Pseudomonadati</taxon>
        <taxon>Bacteroidota</taxon>
        <taxon>Flavobacteriia</taxon>
        <taxon>Flavobacteriales</taxon>
        <taxon>Flavobacteriaceae</taxon>
        <taxon>Flavobacterium</taxon>
    </lineage>
</organism>
<feature type="domain" description="YdbS-like PH" evidence="2">
    <location>
        <begin position="88"/>
        <end position="165"/>
    </location>
</feature>
<dbReference type="Proteomes" id="UP000216035">
    <property type="component" value="Unassembled WGS sequence"/>
</dbReference>
<dbReference type="PANTHER" id="PTHR34473">
    <property type="entry name" value="UPF0699 TRANSMEMBRANE PROTEIN YDBS"/>
    <property type="match status" value="1"/>
</dbReference>
<feature type="transmembrane region" description="Helical" evidence="1">
    <location>
        <begin position="63"/>
        <end position="87"/>
    </location>
</feature>